<keyword evidence="1" id="KW-1133">Transmembrane helix</keyword>
<name>A0A1H7L2K1_9SPHI</name>
<dbReference type="GO" id="GO:0005886">
    <property type="term" value="C:plasma membrane"/>
    <property type="evidence" value="ECO:0007669"/>
    <property type="project" value="TreeGrafter"/>
</dbReference>
<keyword evidence="3" id="KW-1185">Reference proteome</keyword>
<evidence type="ECO:0000313" key="2">
    <source>
        <dbReference type="EMBL" id="SEK92605.1"/>
    </source>
</evidence>
<feature type="transmembrane region" description="Helical" evidence="1">
    <location>
        <begin position="127"/>
        <end position="146"/>
    </location>
</feature>
<evidence type="ECO:0000313" key="3">
    <source>
        <dbReference type="Proteomes" id="UP000198916"/>
    </source>
</evidence>
<dbReference type="PANTHER" id="PTHR34821:SF2">
    <property type="entry name" value="INNER MEMBRANE PROTEIN YDCZ"/>
    <property type="match status" value="1"/>
</dbReference>
<evidence type="ECO:0000256" key="1">
    <source>
        <dbReference type="SAM" id="Phobius"/>
    </source>
</evidence>
<dbReference type="AlphaFoldDB" id="A0A1H7L2K1"/>
<dbReference type="InterPro" id="IPR006750">
    <property type="entry name" value="YdcZ"/>
</dbReference>
<dbReference type="Pfam" id="PF04657">
    <property type="entry name" value="DMT_YdcZ"/>
    <property type="match status" value="1"/>
</dbReference>
<accession>A0A1H7L2K1</accession>
<dbReference type="PANTHER" id="PTHR34821">
    <property type="entry name" value="INNER MEMBRANE PROTEIN YDCZ"/>
    <property type="match status" value="1"/>
</dbReference>
<dbReference type="OrthoDB" id="9097160at2"/>
<feature type="transmembrane region" description="Helical" evidence="1">
    <location>
        <begin position="95"/>
        <end position="115"/>
    </location>
</feature>
<protein>
    <submittedName>
        <fullName evidence="2">Transporter family-2 protein</fullName>
    </submittedName>
</protein>
<organism evidence="2 3">
    <name type="scientific">Parapedobacter koreensis</name>
    <dbReference type="NCBI Taxonomy" id="332977"/>
    <lineage>
        <taxon>Bacteria</taxon>
        <taxon>Pseudomonadati</taxon>
        <taxon>Bacteroidota</taxon>
        <taxon>Sphingobacteriia</taxon>
        <taxon>Sphingobacteriales</taxon>
        <taxon>Sphingobacteriaceae</taxon>
        <taxon>Parapedobacter</taxon>
    </lineage>
</organism>
<dbReference type="STRING" id="332977.SAMN05421740_1034"/>
<keyword evidence="1" id="KW-0472">Membrane</keyword>
<dbReference type="EMBL" id="FNZR01000003">
    <property type="protein sequence ID" value="SEK92605.1"/>
    <property type="molecule type" value="Genomic_DNA"/>
</dbReference>
<feature type="transmembrane region" description="Helical" evidence="1">
    <location>
        <begin position="67"/>
        <end position="89"/>
    </location>
</feature>
<sequence length="147" mass="15382">MKIYLVLLMFVIGAVLALHLSMNAQVGVILRNPKVGNAVFWVIGAITAIIIGLTAHDSESLNRLKDVPLWLLTAGAIGATLVFGIAWAIPQLGAAPAFLLMIAGQVVAGMVFSHYGLLGSPIEPISWIKVLGVILLISGAGIVSFAK</sequence>
<reference evidence="3" key="1">
    <citation type="submission" date="2016-10" db="EMBL/GenBank/DDBJ databases">
        <authorList>
            <person name="Varghese N."/>
            <person name="Submissions S."/>
        </authorList>
    </citation>
    <scope>NUCLEOTIDE SEQUENCE [LARGE SCALE GENOMIC DNA]</scope>
    <source>
        <strain evidence="3">Jip14</strain>
    </source>
</reference>
<feature type="transmembrane region" description="Helical" evidence="1">
    <location>
        <begin position="39"/>
        <end position="55"/>
    </location>
</feature>
<keyword evidence="1" id="KW-0812">Transmembrane</keyword>
<gene>
    <name evidence="2" type="ORF">SAMN05421740_1034</name>
</gene>
<dbReference type="Proteomes" id="UP000198916">
    <property type="component" value="Unassembled WGS sequence"/>
</dbReference>
<proteinExistence type="predicted"/>